<accession>A0A286BYQ6</accession>
<proteinExistence type="predicted"/>
<keyword evidence="2" id="KW-1185">Reference proteome</keyword>
<sequence>MKDYYKIDLEAFMQNNADLIRTIKSKAPVYADELGLEVVQYINREIKQAHLDYIESLGVKDPYEYYISQHESDRYLADQLIAQHRATLHSSTS</sequence>
<dbReference type="AlphaFoldDB" id="A0A286BYQ6"/>
<dbReference type="RefSeq" id="WP_097097116.1">
    <property type="nucleotide sequence ID" value="NZ_OCMY01000001.1"/>
</dbReference>
<evidence type="ECO:0000313" key="1">
    <source>
        <dbReference type="EMBL" id="SOD39294.1"/>
    </source>
</evidence>
<dbReference type="EMBL" id="OCMY01000001">
    <property type="protein sequence ID" value="SOD39294.1"/>
    <property type="molecule type" value="Genomic_DNA"/>
</dbReference>
<dbReference type="OrthoDB" id="6539417at2"/>
<reference evidence="2" key="1">
    <citation type="submission" date="2017-09" db="EMBL/GenBank/DDBJ databases">
        <authorList>
            <person name="Varghese N."/>
            <person name="Submissions S."/>
        </authorList>
    </citation>
    <scope>NUCLEOTIDE SEQUENCE [LARGE SCALE GENOMIC DNA]</scope>
    <source>
        <strain evidence="2">JKS000234</strain>
    </source>
</reference>
<dbReference type="InterPro" id="IPR045662">
    <property type="entry name" value="DUF6388"/>
</dbReference>
<evidence type="ECO:0000313" key="2">
    <source>
        <dbReference type="Proteomes" id="UP000219271"/>
    </source>
</evidence>
<gene>
    <name evidence="1" type="ORF">SAMN06273570_3738</name>
</gene>
<organism evidence="1 2">
    <name type="scientific">Candidatus Pantoea floridensis</name>
    <dbReference type="NCBI Taxonomy" id="1938870"/>
    <lineage>
        <taxon>Bacteria</taxon>
        <taxon>Pseudomonadati</taxon>
        <taxon>Pseudomonadota</taxon>
        <taxon>Gammaproteobacteria</taxon>
        <taxon>Enterobacterales</taxon>
        <taxon>Erwiniaceae</taxon>
        <taxon>Pantoea</taxon>
    </lineage>
</organism>
<name>A0A286BYQ6_9GAMM</name>
<dbReference type="Pfam" id="PF19925">
    <property type="entry name" value="DUF6388"/>
    <property type="match status" value="1"/>
</dbReference>
<protein>
    <submittedName>
        <fullName evidence="1">Uncharacterized protein</fullName>
    </submittedName>
</protein>
<dbReference type="Proteomes" id="UP000219271">
    <property type="component" value="Unassembled WGS sequence"/>
</dbReference>